<dbReference type="Pfam" id="PF12019">
    <property type="entry name" value="GspH"/>
    <property type="match status" value="1"/>
</dbReference>
<evidence type="ECO:0000259" key="11">
    <source>
        <dbReference type="Pfam" id="PF12019"/>
    </source>
</evidence>
<name>A0A4Z0BNF6_9BURK</name>
<dbReference type="InterPro" id="IPR045584">
    <property type="entry name" value="Pilin-like"/>
</dbReference>
<evidence type="ECO:0000256" key="8">
    <source>
        <dbReference type="ARBA" id="ARBA00023136"/>
    </source>
</evidence>
<gene>
    <name evidence="12" type="ORF">EZ313_18060</name>
</gene>
<keyword evidence="7" id="KW-1133">Transmembrane helix</keyword>
<reference evidence="12 13" key="1">
    <citation type="submission" date="2019-03" db="EMBL/GenBank/DDBJ databases">
        <title>Ramlibacter henchirensis DSM 14656, whole genome shotgun sequence.</title>
        <authorList>
            <person name="Zhang X."/>
            <person name="Feng G."/>
            <person name="Zhu H."/>
        </authorList>
    </citation>
    <scope>NUCLEOTIDE SEQUENCE [LARGE SCALE GENOMIC DNA]</scope>
    <source>
        <strain evidence="12 13">DSM 14656</strain>
    </source>
</reference>
<dbReference type="AlphaFoldDB" id="A0A4Z0BNF6"/>
<keyword evidence="8" id="KW-0472">Membrane</keyword>
<dbReference type="GO" id="GO:0015628">
    <property type="term" value="P:protein secretion by the type II secretion system"/>
    <property type="evidence" value="ECO:0007669"/>
    <property type="project" value="InterPro"/>
</dbReference>
<evidence type="ECO:0000313" key="13">
    <source>
        <dbReference type="Proteomes" id="UP000298180"/>
    </source>
</evidence>
<evidence type="ECO:0000313" key="12">
    <source>
        <dbReference type="EMBL" id="TFZ00371.1"/>
    </source>
</evidence>
<evidence type="ECO:0000256" key="7">
    <source>
        <dbReference type="ARBA" id="ARBA00022989"/>
    </source>
</evidence>
<dbReference type="SUPFAM" id="SSF54523">
    <property type="entry name" value="Pili subunits"/>
    <property type="match status" value="1"/>
</dbReference>
<comment type="subcellular location">
    <subcellularLocation>
        <location evidence="1">Cell inner membrane</location>
        <topology evidence="1">Single-pass membrane protein</topology>
    </subcellularLocation>
</comment>
<evidence type="ECO:0000256" key="4">
    <source>
        <dbReference type="ARBA" id="ARBA00022481"/>
    </source>
</evidence>
<evidence type="ECO:0000256" key="3">
    <source>
        <dbReference type="ARBA" id="ARBA00022475"/>
    </source>
</evidence>
<keyword evidence="4" id="KW-0488">Methylation</keyword>
<dbReference type="Gene3D" id="3.55.40.10">
    <property type="entry name" value="minor pseudopilin epsh domain"/>
    <property type="match status" value="1"/>
</dbReference>
<evidence type="ECO:0000256" key="5">
    <source>
        <dbReference type="ARBA" id="ARBA00022519"/>
    </source>
</evidence>
<keyword evidence="3" id="KW-1003">Cell membrane</keyword>
<sequence length="200" mass="20994">MSGHPMTTDACSRPMPRHAARAIRGFTMPEMMVTIAIAAVLAGVAAPSVRDMVARNRLKSHTSALQTSLMLARTEAIKRQVRVVVCKSADQAGCTTAGDWQQGWIVFLDANDSASVDAGETIIEKVGALSGSFILQGTGNLADYVSYTGNGSAKVTASDNVQTGRFNLCQTAGGDARQIDVFATGRLSFGKEPAPTCPVT</sequence>
<proteinExistence type="inferred from homology"/>
<dbReference type="GO" id="GO:0015627">
    <property type="term" value="C:type II protein secretion system complex"/>
    <property type="evidence" value="ECO:0007669"/>
    <property type="project" value="InterPro"/>
</dbReference>
<feature type="domain" description="General secretion pathway GspH" evidence="11">
    <location>
        <begin position="62"/>
        <end position="185"/>
    </location>
</feature>
<dbReference type="GO" id="GO:0005886">
    <property type="term" value="C:plasma membrane"/>
    <property type="evidence" value="ECO:0007669"/>
    <property type="project" value="UniProtKB-SubCell"/>
</dbReference>
<keyword evidence="5" id="KW-0997">Cell inner membrane</keyword>
<evidence type="ECO:0000256" key="10">
    <source>
        <dbReference type="ARBA" id="ARBA00030775"/>
    </source>
</evidence>
<keyword evidence="6" id="KW-0812">Transmembrane</keyword>
<dbReference type="OrthoDB" id="8592199at2"/>
<dbReference type="InterPro" id="IPR022346">
    <property type="entry name" value="T2SS_GspH"/>
</dbReference>
<dbReference type="InterPro" id="IPR012902">
    <property type="entry name" value="N_methyl_site"/>
</dbReference>
<organism evidence="12 13">
    <name type="scientific">Ramlibacter henchirensis</name>
    <dbReference type="NCBI Taxonomy" id="204072"/>
    <lineage>
        <taxon>Bacteria</taxon>
        <taxon>Pseudomonadati</taxon>
        <taxon>Pseudomonadota</taxon>
        <taxon>Betaproteobacteria</taxon>
        <taxon>Burkholderiales</taxon>
        <taxon>Comamonadaceae</taxon>
        <taxon>Ramlibacter</taxon>
    </lineage>
</organism>
<dbReference type="EMBL" id="SMLM01000003">
    <property type="protein sequence ID" value="TFZ00371.1"/>
    <property type="molecule type" value="Genomic_DNA"/>
</dbReference>
<comment type="similarity">
    <text evidence="9">Belongs to the GSP H family.</text>
</comment>
<evidence type="ECO:0000256" key="9">
    <source>
        <dbReference type="ARBA" id="ARBA00025772"/>
    </source>
</evidence>
<keyword evidence="13" id="KW-1185">Reference proteome</keyword>
<evidence type="ECO:0000256" key="6">
    <source>
        <dbReference type="ARBA" id="ARBA00022692"/>
    </source>
</evidence>
<dbReference type="NCBIfam" id="TIGR02532">
    <property type="entry name" value="IV_pilin_GFxxxE"/>
    <property type="match status" value="1"/>
</dbReference>
<dbReference type="Proteomes" id="UP000298180">
    <property type="component" value="Unassembled WGS sequence"/>
</dbReference>
<comment type="caution">
    <text evidence="12">The sequence shown here is derived from an EMBL/GenBank/DDBJ whole genome shotgun (WGS) entry which is preliminary data.</text>
</comment>
<accession>A0A4Z0BNF6</accession>
<protein>
    <recommendedName>
        <fullName evidence="2">Type II secretion system protein H</fullName>
    </recommendedName>
    <alternativeName>
        <fullName evidence="10">General secretion pathway protein H</fullName>
    </alternativeName>
</protein>
<dbReference type="Pfam" id="PF07963">
    <property type="entry name" value="N_methyl"/>
    <property type="match status" value="1"/>
</dbReference>
<evidence type="ECO:0000256" key="2">
    <source>
        <dbReference type="ARBA" id="ARBA00021549"/>
    </source>
</evidence>
<evidence type="ECO:0000256" key="1">
    <source>
        <dbReference type="ARBA" id="ARBA00004377"/>
    </source>
</evidence>